<evidence type="ECO:0008006" key="4">
    <source>
        <dbReference type="Google" id="ProtNLM"/>
    </source>
</evidence>
<dbReference type="EMBL" id="JBHLVO010000002">
    <property type="protein sequence ID" value="MFC0270718.1"/>
    <property type="molecule type" value="Genomic_DNA"/>
</dbReference>
<proteinExistence type="predicted"/>
<accession>A0ABV6GB56</accession>
<evidence type="ECO:0000313" key="3">
    <source>
        <dbReference type="Proteomes" id="UP001589854"/>
    </source>
</evidence>
<keyword evidence="3" id="KW-1185">Reference proteome</keyword>
<gene>
    <name evidence="2" type="ORF">ACFFIX_04540</name>
</gene>
<dbReference type="RefSeq" id="WP_378930972.1">
    <property type="nucleotide sequence ID" value="NZ_JBHLVO010000002.1"/>
</dbReference>
<organism evidence="2 3">
    <name type="scientific">Metabacillus herbersteinensis</name>
    <dbReference type="NCBI Taxonomy" id="283816"/>
    <lineage>
        <taxon>Bacteria</taxon>
        <taxon>Bacillati</taxon>
        <taxon>Bacillota</taxon>
        <taxon>Bacilli</taxon>
        <taxon>Bacillales</taxon>
        <taxon>Bacillaceae</taxon>
        <taxon>Metabacillus</taxon>
    </lineage>
</organism>
<keyword evidence="1" id="KW-0665">Pyrimidine biosynthesis</keyword>
<dbReference type="InterPro" id="IPR036792">
    <property type="entry name" value="Asp_carbatrfase_reg_C_sf"/>
</dbReference>
<sequence length="49" mass="5559">MRKIPSVICPNCLEQQSLEQTLTAQSNQNVIFTCLYCEEKIKNIITSKG</sequence>
<name>A0ABV6GB56_9BACI</name>
<evidence type="ECO:0000256" key="1">
    <source>
        <dbReference type="ARBA" id="ARBA00022975"/>
    </source>
</evidence>
<protein>
    <recommendedName>
        <fullName evidence="4">GapA-binding peptide SR1P</fullName>
    </recommendedName>
</protein>
<comment type="caution">
    <text evidence="2">The sequence shown here is derived from an EMBL/GenBank/DDBJ whole genome shotgun (WGS) entry which is preliminary data.</text>
</comment>
<evidence type="ECO:0000313" key="2">
    <source>
        <dbReference type="EMBL" id="MFC0270718.1"/>
    </source>
</evidence>
<dbReference type="SUPFAM" id="SSF57825">
    <property type="entry name" value="Aspartate carbamoyltransferase, Regulatory-chain, C-terminal domain"/>
    <property type="match status" value="1"/>
</dbReference>
<reference evidence="2 3" key="1">
    <citation type="submission" date="2024-09" db="EMBL/GenBank/DDBJ databases">
        <authorList>
            <person name="Sun Q."/>
            <person name="Mori K."/>
        </authorList>
    </citation>
    <scope>NUCLEOTIDE SEQUENCE [LARGE SCALE GENOMIC DNA]</scope>
    <source>
        <strain evidence="2 3">CCM 7228</strain>
    </source>
</reference>
<dbReference type="Proteomes" id="UP001589854">
    <property type="component" value="Unassembled WGS sequence"/>
</dbReference>